<evidence type="ECO:0000313" key="2">
    <source>
        <dbReference type="EMBL" id="CAA9997674.1"/>
    </source>
</evidence>
<feature type="region of interest" description="Disordered" evidence="1">
    <location>
        <begin position="100"/>
        <end position="157"/>
    </location>
</feature>
<accession>A0A6H5G773</accession>
<evidence type="ECO:0000313" key="3">
    <source>
        <dbReference type="Proteomes" id="UP000479000"/>
    </source>
</evidence>
<keyword evidence="3" id="KW-1185">Reference proteome</keyword>
<protein>
    <submittedName>
        <fullName evidence="2">Uncharacterized protein</fullName>
    </submittedName>
</protein>
<reference evidence="2 3" key="1">
    <citation type="submission" date="2020-02" db="EMBL/GenBank/DDBJ databases">
        <authorList>
            <person name="Ferguson B K."/>
        </authorList>
    </citation>
    <scope>NUCLEOTIDE SEQUENCE [LARGE SCALE GENOMIC DNA]</scope>
</reference>
<organism evidence="2 3">
    <name type="scientific">Nesidiocoris tenuis</name>
    <dbReference type="NCBI Taxonomy" id="355587"/>
    <lineage>
        <taxon>Eukaryota</taxon>
        <taxon>Metazoa</taxon>
        <taxon>Ecdysozoa</taxon>
        <taxon>Arthropoda</taxon>
        <taxon>Hexapoda</taxon>
        <taxon>Insecta</taxon>
        <taxon>Pterygota</taxon>
        <taxon>Neoptera</taxon>
        <taxon>Paraneoptera</taxon>
        <taxon>Hemiptera</taxon>
        <taxon>Heteroptera</taxon>
        <taxon>Panheteroptera</taxon>
        <taxon>Cimicomorpha</taxon>
        <taxon>Miridae</taxon>
        <taxon>Dicyphina</taxon>
        <taxon>Nesidiocoris</taxon>
    </lineage>
</organism>
<dbReference type="AlphaFoldDB" id="A0A6H5G773"/>
<proteinExistence type="predicted"/>
<gene>
    <name evidence="2" type="ORF">NTEN_LOCUS3968</name>
</gene>
<dbReference type="EMBL" id="CADCXU010005907">
    <property type="protein sequence ID" value="CAA9997674.1"/>
    <property type="molecule type" value="Genomic_DNA"/>
</dbReference>
<name>A0A6H5G773_9HEMI</name>
<dbReference type="Proteomes" id="UP000479000">
    <property type="component" value="Unassembled WGS sequence"/>
</dbReference>
<evidence type="ECO:0000256" key="1">
    <source>
        <dbReference type="SAM" id="MobiDB-lite"/>
    </source>
</evidence>
<feature type="compositionally biased region" description="Basic and acidic residues" evidence="1">
    <location>
        <begin position="130"/>
        <end position="146"/>
    </location>
</feature>
<sequence>MFFNNICARGVFRLAHEVFRLAHEVFRLAQGWFAIGARRQTSAAPVQPTLLAMPSRPFIPGRRLLEPTAVRRLGLRRAEPAIPHRPRPLERRAVEAVVENRADGDGSQGEGQSGRRAGQSRRRGQGAQARRQEDVEAEDRRRDRPLLPRVPPPLHRHQRVPQIALAGPHGQTADEEGKQIGEYKFFVFGQFFRILLKDFSSSYL</sequence>